<feature type="signal peptide" evidence="2">
    <location>
        <begin position="1"/>
        <end position="20"/>
    </location>
</feature>
<reference evidence="4 5" key="1">
    <citation type="journal article" date="2024" name="BMC Genomics">
        <title>De novo assembly and annotation of Popillia japonica's genome with initial clues to its potential as an invasive pest.</title>
        <authorList>
            <person name="Cucini C."/>
            <person name="Boschi S."/>
            <person name="Funari R."/>
            <person name="Cardaioli E."/>
            <person name="Iannotti N."/>
            <person name="Marturano G."/>
            <person name="Paoli F."/>
            <person name="Bruttini M."/>
            <person name="Carapelli A."/>
            <person name="Frati F."/>
            <person name="Nardi F."/>
        </authorList>
    </citation>
    <scope>NUCLEOTIDE SEQUENCE [LARGE SCALE GENOMIC DNA]</scope>
    <source>
        <strain evidence="4">DMR45628</strain>
    </source>
</reference>
<dbReference type="InterPro" id="IPR009003">
    <property type="entry name" value="Peptidase_S1_PA"/>
</dbReference>
<dbReference type="InterPro" id="IPR043504">
    <property type="entry name" value="Peptidase_S1_PA_chymotrypsin"/>
</dbReference>
<evidence type="ECO:0000256" key="2">
    <source>
        <dbReference type="SAM" id="SignalP"/>
    </source>
</evidence>
<dbReference type="GO" id="GO:0004252">
    <property type="term" value="F:serine-type endopeptidase activity"/>
    <property type="evidence" value="ECO:0007669"/>
    <property type="project" value="InterPro"/>
</dbReference>
<evidence type="ECO:0000313" key="5">
    <source>
        <dbReference type="Proteomes" id="UP001458880"/>
    </source>
</evidence>
<organism evidence="4 5">
    <name type="scientific">Popillia japonica</name>
    <name type="common">Japanese beetle</name>
    <dbReference type="NCBI Taxonomy" id="7064"/>
    <lineage>
        <taxon>Eukaryota</taxon>
        <taxon>Metazoa</taxon>
        <taxon>Ecdysozoa</taxon>
        <taxon>Arthropoda</taxon>
        <taxon>Hexapoda</taxon>
        <taxon>Insecta</taxon>
        <taxon>Pterygota</taxon>
        <taxon>Neoptera</taxon>
        <taxon>Endopterygota</taxon>
        <taxon>Coleoptera</taxon>
        <taxon>Polyphaga</taxon>
        <taxon>Scarabaeiformia</taxon>
        <taxon>Scarabaeidae</taxon>
        <taxon>Rutelinae</taxon>
        <taxon>Popillia</taxon>
    </lineage>
</organism>
<dbReference type="Pfam" id="PF00089">
    <property type="entry name" value="Trypsin"/>
    <property type="match status" value="1"/>
</dbReference>
<keyword evidence="2" id="KW-0732">Signal</keyword>
<dbReference type="InterPro" id="IPR018114">
    <property type="entry name" value="TRYPSIN_HIS"/>
</dbReference>
<dbReference type="Gene3D" id="2.40.10.10">
    <property type="entry name" value="Trypsin-like serine proteases"/>
    <property type="match status" value="1"/>
</dbReference>
<dbReference type="GO" id="GO:0006508">
    <property type="term" value="P:proteolysis"/>
    <property type="evidence" value="ECO:0007669"/>
    <property type="project" value="InterPro"/>
</dbReference>
<dbReference type="AlphaFoldDB" id="A0AAW1MKV5"/>
<name>A0AAW1MKV5_POPJA</name>
<dbReference type="PROSITE" id="PS00134">
    <property type="entry name" value="TRYPSIN_HIS"/>
    <property type="match status" value="1"/>
</dbReference>
<keyword evidence="5" id="KW-1185">Reference proteome</keyword>
<sequence>MTNTTILIVFVSCLIGSSLGQDLKIVNGTDAEEGEFKFIISLRNASSHTCGGTILSKDYVLTAAHCVCTEYANVSRLTIQYGLLEINKLDENSIQWLVSVQFNCTGSTFFTPKRRDTSCKDETRFLDAIDTSSILGIISTIVKTGLKLIEDRSEINLPISLEMKEKKILERISILDKKITEIGHSMTNSKLEMVSEIVSVLTRTIKVELRFNDLLQYIDDIDYTYSFMQEYSHHKDSIDRSTLEDYAKSVISHSSSSVRMRMERIHRFVVPKRKYLGHSSLIELLAGSKVRRFVVPKRKYLGHSSLIELLAGSKVRINKN</sequence>
<accession>A0AAW1MKV5</accession>
<dbReference type="InterPro" id="IPR001254">
    <property type="entry name" value="Trypsin_dom"/>
</dbReference>
<comment type="caution">
    <text evidence="4">The sequence shown here is derived from an EMBL/GenBank/DDBJ whole genome shotgun (WGS) entry which is preliminary data.</text>
</comment>
<dbReference type="Proteomes" id="UP001458880">
    <property type="component" value="Unassembled WGS sequence"/>
</dbReference>
<feature type="chain" id="PRO_5043810974" evidence="2">
    <location>
        <begin position="21"/>
        <end position="320"/>
    </location>
</feature>
<protein>
    <submittedName>
        <fullName evidence="4">Trypsin</fullName>
    </submittedName>
</protein>
<dbReference type="SUPFAM" id="SSF50494">
    <property type="entry name" value="Trypsin-like serine proteases"/>
    <property type="match status" value="1"/>
</dbReference>
<evidence type="ECO:0000256" key="1">
    <source>
        <dbReference type="ARBA" id="ARBA00023157"/>
    </source>
</evidence>
<dbReference type="PANTHER" id="PTHR24250">
    <property type="entry name" value="CHYMOTRYPSIN-RELATED"/>
    <property type="match status" value="1"/>
</dbReference>
<feature type="domain" description="Peptidase S1" evidence="3">
    <location>
        <begin position="25"/>
        <end position="71"/>
    </location>
</feature>
<evidence type="ECO:0000313" key="4">
    <source>
        <dbReference type="EMBL" id="KAK9746589.1"/>
    </source>
</evidence>
<evidence type="ECO:0000259" key="3">
    <source>
        <dbReference type="Pfam" id="PF00089"/>
    </source>
</evidence>
<dbReference type="PANTHER" id="PTHR24250:SF50">
    <property type="entry name" value="PEPTIDASE S1 DOMAIN-CONTAINING PROTEIN"/>
    <property type="match status" value="1"/>
</dbReference>
<dbReference type="EMBL" id="JASPKY010000039">
    <property type="protein sequence ID" value="KAK9746589.1"/>
    <property type="molecule type" value="Genomic_DNA"/>
</dbReference>
<gene>
    <name evidence="4" type="ORF">QE152_g6073</name>
</gene>
<proteinExistence type="predicted"/>
<keyword evidence="1" id="KW-1015">Disulfide bond</keyword>